<comment type="caution">
    <text evidence="1">The sequence shown here is derived from an EMBL/GenBank/DDBJ whole genome shotgun (WGS) entry which is preliminary data.</text>
</comment>
<dbReference type="InterPro" id="IPR047142">
    <property type="entry name" value="OryJ/VirC-like"/>
</dbReference>
<keyword evidence="2" id="KW-1185">Reference proteome</keyword>
<accession>A0A1V6QLP3</accession>
<evidence type="ECO:0008006" key="3">
    <source>
        <dbReference type="Google" id="ProtNLM"/>
    </source>
</evidence>
<dbReference type="PANTHER" id="PTHR36156:SF2">
    <property type="entry name" value="CUPIN TYPE-2 DOMAIN-CONTAINING PROTEIN"/>
    <property type="match status" value="1"/>
</dbReference>
<dbReference type="PANTHER" id="PTHR36156">
    <property type="entry name" value="SLR2101 PROTEIN"/>
    <property type="match status" value="1"/>
</dbReference>
<gene>
    <name evidence="1" type="ORF">PENSOL_c061G05929</name>
</gene>
<dbReference type="CDD" id="cd02231">
    <property type="entry name" value="cupin_BLL6423-like"/>
    <property type="match status" value="1"/>
</dbReference>
<dbReference type="SUPFAM" id="SSF51182">
    <property type="entry name" value="RmlC-like cupins"/>
    <property type="match status" value="1"/>
</dbReference>
<dbReference type="InterPro" id="IPR011051">
    <property type="entry name" value="RmlC_Cupin_sf"/>
</dbReference>
<sequence length="115" mass="12809">MAPSNVGLIHNGGIVCRIVDFAPQNDVMVHQTQSLDYGVVLEGSIDMVMDSGHVRTLHRGDVAIQRATMHGWRNSSETEWTRMMFFMQHSQPLVVEGAALNEDLGRGTNEYKSSH</sequence>
<dbReference type="STRING" id="60172.A0A1V6QLP3"/>
<dbReference type="Gene3D" id="2.60.120.10">
    <property type="entry name" value="Jelly Rolls"/>
    <property type="match status" value="1"/>
</dbReference>
<evidence type="ECO:0000313" key="2">
    <source>
        <dbReference type="Proteomes" id="UP000191612"/>
    </source>
</evidence>
<dbReference type="EMBL" id="MDYO01000061">
    <property type="protein sequence ID" value="OQD90129.1"/>
    <property type="molecule type" value="Genomic_DNA"/>
</dbReference>
<evidence type="ECO:0000313" key="1">
    <source>
        <dbReference type="EMBL" id="OQD90129.1"/>
    </source>
</evidence>
<name>A0A1V6QLP3_9EURO</name>
<proteinExistence type="predicted"/>
<dbReference type="Proteomes" id="UP000191612">
    <property type="component" value="Unassembled WGS sequence"/>
</dbReference>
<organism evidence="1 2">
    <name type="scientific">Penicillium solitum</name>
    <dbReference type="NCBI Taxonomy" id="60172"/>
    <lineage>
        <taxon>Eukaryota</taxon>
        <taxon>Fungi</taxon>
        <taxon>Dikarya</taxon>
        <taxon>Ascomycota</taxon>
        <taxon>Pezizomycotina</taxon>
        <taxon>Eurotiomycetes</taxon>
        <taxon>Eurotiomycetidae</taxon>
        <taxon>Eurotiales</taxon>
        <taxon>Aspergillaceae</taxon>
        <taxon>Penicillium</taxon>
    </lineage>
</organism>
<dbReference type="InterPro" id="IPR014710">
    <property type="entry name" value="RmlC-like_jellyroll"/>
</dbReference>
<protein>
    <recommendedName>
        <fullName evidence="3">Cupin 2 conserved barrel domain-containing protein</fullName>
    </recommendedName>
</protein>
<dbReference type="AlphaFoldDB" id="A0A1V6QLP3"/>
<reference evidence="2" key="1">
    <citation type="journal article" date="2017" name="Nat. Microbiol.">
        <title>Global analysis of biosynthetic gene clusters reveals vast potential of secondary metabolite production in Penicillium species.</title>
        <authorList>
            <person name="Nielsen J.C."/>
            <person name="Grijseels S."/>
            <person name="Prigent S."/>
            <person name="Ji B."/>
            <person name="Dainat J."/>
            <person name="Nielsen K.F."/>
            <person name="Frisvad J.C."/>
            <person name="Workman M."/>
            <person name="Nielsen J."/>
        </authorList>
    </citation>
    <scope>NUCLEOTIDE SEQUENCE [LARGE SCALE GENOMIC DNA]</scope>
    <source>
        <strain evidence="2">IBT 29525</strain>
    </source>
</reference>